<evidence type="ECO:0008006" key="3">
    <source>
        <dbReference type="Google" id="ProtNLM"/>
    </source>
</evidence>
<dbReference type="GO" id="GO:0003723">
    <property type="term" value="F:RNA binding"/>
    <property type="evidence" value="ECO:0007669"/>
    <property type="project" value="InterPro"/>
</dbReference>
<dbReference type="EMBL" id="JADFTS010000004">
    <property type="protein sequence ID" value="KAF9609759.1"/>
    <property type="molecule type" value="Genomic_DNA"/>
</dbReference>
<dbReference type="Gene3D" id="1.25.40.10">
    <property type="entry name" value="Tetratricopeptide repeat domain"/>
    <property type="match status" value="1"/>
</dbReference>
<dbReference type="InterPro" id="IPR046960">
    <property type="entry name" value="PPR_At4g14850-like_plant"/>
</dbReference>
<name>A0A835M0G5_9MAGN</name>
<proteinExistence type="predicted"/>
<sequence length="136" mass="15167">MAEETVGFLRHSLIPFYVELSKLSSIVVVANSANRSKITSRVYSHTMRSPRLSGYSGHLRIFSHTMKGKQVHAYALKMGLDVDVTVCNTLITMYTNCLDLSAAFNIFDEMTSNLDSVSWNAILTKMSARPQPNDTC</sequence>
<dbReference type="OrthoDB" id="9990610at2759"/>
<keyword evidence="2" id="KW-1185">Reference proteome</keyword>
<evidence type="ECO:0000313" key="2">
    <source>
        <dbReference type="Proteomes" id="UP000631114"/>
    </source>
</evidence>
<gene>
    <name evidence="1" type="ORF">IFM89_018207</name>
</gene>
<organism evidence="1 2">
    <name type="scientific">Coptis chinensis</name>
    <dbReference type="NCBI Taxonomy" id="261450"/>
    <lineage>
        <taxon>Eukaryota</taxon>
        <taxon>Viridiplantae</taxon>
        <taxon>Streptophyta</taxon>
        <taxon>Embryophyta</taxon>
        <taxon>Tracheophyta</taxon>
        <taxon>Spermatophyta</taxon>
        <taxon>Magnoliopsida</taxon>
        <taxon>Ranunculales</taxon>
        <taxon>Ranunculaceae</taxon>
        <taxon>Coptidoideae</taxon>
        <taxon>Coptis</taxon>
    </lineage>
</organism>
<dbReference type="AlphaFoldDB" id="A0A835M0G5"/>
<dbReference type="GO" id="GO:0009451">
    <property type="term" value="P:RNA modification"/>
    <property type="evidence" value="ECO:0007669"/>
    <property type="project" value="InterPro"/>
</dbReference>
<protein>
    <recommendedName>
        <fullName evidence="3">Pentatricopeptide repeat-containing protein</fullName>
    </recommendedName>
</protein>
<dbReference type="PANTHER" id="PTHR47926:SF533">
    <property type="entry name" value="DYW DOMAIN-CONTAINING PROTEIN"/>
    <property type="match status" value="1"/>
</dbReference>
<dbReference type="PANTHER" id="PTHR47926">
    <property type="entry name" value="PENTATRICOPEPTIDE REPEAT-CONTAINING PROTEIN"/>
    <property type="match status" value="1"/>
</dbReference>
<accession>A0A835M0G5</accession>
<dbReference type="Proteomes" id="UP000631114">
    <property type="component" value="Unassembled WGS sequence"/>
</dbReference>
<evidence type="ECO:0000313" key="1">
    <source>
        <dbReference type="EMBL" id="KAF9609759.1"/>
    </source>
</evidence>
<comment type="caution">
    <text evidence="1">The sequence shown here is derived from an EMBL/GenBank/DDBJ whole genome shotgun (WGS) entry which is preliminary data.</text>
</comment>
<reference evidence="1 2" key="1">
    <citation type="submission" date="2020-10" db="EMBL/GenBank/DDBJ databases">
        <title>The Coptis chinensis genome and diversification of protoberbering-type alkaloids.</title>
        <authorList>
            <person name="Wang B."/>
            <person name="Shu S."/>
            <person name="Song C."/>
            <person name="Liu Y."/>
        </authorList>
    </citation>
    <scope>NUCLEOTIDE SEQUENCE [LARGE SCALE GENOMIC DNA]</scope>
    <source>
        <strain evidence="1">HL-2020</strain>
        <tissue evidence="1">Leaf</tissue>
    </source>
</reference>
<dbReference type="InterPro" id="IPR011990">
    <property type="entry name" value="TPR-like_helical_dom_sf"/>
</dbReference>